<dbReference type="Gene3D" id="3.30.2020.40">
    <property type="entry name" value="Uncharacterised protein PF10387, DUF2442"/>
    <property type="match status" value="1"/>
</dbReference>
<organism evidence="1 2">
    <name type="scientific">Litorilinea aerophila</name>
    <dbReference type="NCBI Taxonomy" id="1204385"/>
    <lineage>
        <taxon>Bacteria</taxon>
        <taxon>Bacillati</taxon>
        <taxon>Chloroflexota</taxon>
        <taxon>Caldilineae</taxon>
        <taxon>Caldilineales</taxon>
        <taxon>Caldilineaceae</taxon>
        <taxon>Litorilinea</taxon>
    </lineage>
</organism>
<sequence>MSTLAIELRLAKAQDVKVTDDELIVALDDGRTIVVPLVWYPRLLHGTAEERKKWRLIGGGQGIHWPELDEDISVAHLLAGIPSGESQKSLQKWLASRKKSGST</sequence>
<protein>
    <submittedName>
        <fullName evidence="1">DUF2442 domain-containing protein</fullName>
    </submittedName>
</protein>
<dbReference type="Proteomes" id="UP000317371">
    <property type="component" value="Unassembled WGS sequence"/>
</dbReference>
<gene>
    <name evidence="1" type="ORF">FKZ61_09585</name>
</gene>
<dbReference type="AlphaFoldDB" id="A0A540VH16"/>
<dbReference type="OrthoDB" id="337884at2"/>
<proteinExistence type="predicted"/>
<reference evidence="1 2" key="1">
    <citation type="submission" date="2019-06" db="EMBL/GenBank/DDBJ databases">
        <title>Genome sequence of Litorilinea aerophila BAA-2444.</title>
        <authorList>
            <person name="Maclea K.S."/>
            <person name="Maurais E.G."/>
            <person name="Iannazzi L.C."/>
        </authorList>
    </citation>
    <scope>NUCLEOTIDE SEQUENCE [LARGE SCALE GENOMIC DNA]</scope>
    <source>
        <strain evidence="1 2">ATCC BAA-2444</strain>
    </source>
</reference>
<evidence type="ECO:0000313" key="1">
    <source>
        <dbReference type="EMBL" id="TQE95982.1"/>
    </source>
</evidence>
<dbReference type="EMBL" id="VIGC01000010">
    <property type="protein sequence ID" value="TQE95982.1"/>
    <property type="molecule type" value="Genomic_DNA"/>
</dbReference>
<keyword evidence="2" id="KW-1185">Reference proteome</keyword>
<comment type="caution">
    <text evidence="1">The sequence shown here is derived from an EMBL/GenBank/DDBJ whole genome shotgun (WGS) entry which is preliminary data.</text>
</comment>
<dbReference type="RefSeq" id="WP_141609899.1">
    <property type="nucleotide sequence ID" value="NZ_VIGC02000010.1"/>
</dbReference>
<dbReference type="InterPro" id="IPR018841">
    <property type="entry name" value="DUF2442"/>
</dbReference>
<accession>A0A540VH16</accession>
<name>A0A540VH16_9CHLR</name>
<evidence type="ECO:0000313" key="2">
    <source>
        <dbReference type="Proteomes" id="UP000317371"/>
    </source>
</evidence>
<dbReference type="InParanoid" id="A0A540VH16"/>
<dbReference type="Pfam" id="PF10387">
    <property type="entry name" value="DUF2442"/>
    <property type="match status" value="1"/>
</dbReference>